<proteinExistence type="inferred from homology"/>
<evidence type="ECO:0000256" key="8">
    <source>
        <dbReference type="ARBA" id="ARBA00023211"/>
    </source>
</evidence>
<evidence type="ECO:0000313" key="12">
    <source>
        <dbReference type="Proteomes" id="UP000224634"/>
    </source>
</evidence>
<dbReference type="CDD" id="cd03672">
    <property type="entry name" value="NUDIX_Dcp2p_Nudt20"/>
    <property type="match status" value="1"/>
</dbReference>
<keyword evidence="7" id="KW-0694">RNA-binding</keyword>
<dbReference type="FunFam" id="1.10.10.1050:FF:000003">
    <property type="entry name" value="Decapping enzyme Dcp2, putative"/>
    <property type="match status" value="1"/>
</dbReference>
<dbReference type="InterPro" id="IPR000086">
    <property type="entry name" value="NUDIX_hydrolase_dom"/>
</dbReference>
<feature type="region of interest" description="Disordered" evidence="9">
    <location>
        <begin position="641"/>
        <end position="747"/>
    </location>
</feature>
<evidence type="ECO:0000313" key="11">
    <source>
        <dbReference type="EMBL" id="PGH19416.1"/>
    </source>
</evidence>
<dbReference type="Gene3D" id="3.90.79.10">
    <property type="entry name" value="Nucleoside Triphosphate Pyrophosphohydrolase"/>
    <property type="match status" value="1"/>
</dbReference>
<evidence type="ECO:0000259" key="10">
    <source>
        <dbReference type="PROSITE" id="PS51462"/>
    </source>
</evidence>
<evidence type="ECO:0000256" key="7">
    <source>
        <dbReference type="ARBA" id="ARBA00022884"/>
    </source>
</evidence>
<name>A0A2B7YD14_POLH7</name>
<dbReference type="SUPFAM" id="SSF55811">
    <property type="entry name" value="Nudix"/>
    <property type="match status" value="1"/>
</dbReference>
<feature type="compositionally biased region" description="Pro residues" evidence="9">
    <location>
        <begin position="601"/>
        <end position="612"/>
    </location>
</feature>
<dbReference type="Proteomes" id="UP000224634">
    <property type="component" value="Unassembled WGS sequence"/>
</dbReference>
<evidence type="ECO:0000256" key="1">
    <source>
        <dbReference type="ARBA" id="ARBA00001936"/>
    </source>
</evidence>
<sequence length="910" mass="100025">MQLEDWLDDLCVRFIINLPREELESVERICFQVEEAQWFYEDFIRPLDPNLPSLSLRAFALRIFQHCPLMSQWSHYHHSTAFSEFLAYKTRVPVRGAILLNQDMDEVVLVKGWKKGANWSFPRGKINKDEKDLDCAIREVYEETGFDIREAGLVQDEKNMKYIEIPMREQNMRLYVIRGVRKDTNFEPRTRKEISKIEWYKLSDLPTLRKAKYNDNNNSQQQQLANAGNNANKFYMVAPFLVPLKKWIAQQKKLDLAKGVTPIPPMQDTSAREPMAEEESAGPTDNVTPQKDVLKEERIPSDLPEVSFTEDPSSQLKRLLNVNNLSGLPQAPPSTQPQEMKADVPMGSALLALLRNGPSPPASHPPESNPAFPSTVPVVPQPQPGIIPYMGHPGMPTQPQFPVSSITPGLGLGHLPMEQIPRSQPAMNNIPNQGFPYPTSNIPHQHLQFPNIQSNMHARPLPVRSNTVPYRDRNAMFTQNVLQPPQRPAMPPASQPPNVALNMPTRSTPAPYQRTGDPEFAQASQFPNVSQPSVPPASKLPPPKLTRHSLALLNVFKGQGPKLEASNAKVEPENYRKEPLGDAKLQQQNALLGLLKKPISSPAPAPAPPAAPAPSSAGLAELAAAASPALQAPTTILPAEKASGWHGSANGGKRQRTQGPRTTAEAIGETSATVSGPLNLPYFEGLSKPQHKHRRPSPRQTAALRTPPPKQNIVILPRPNVAKESHPPSQPATKPMSPPPRNVKLSELTKPFQPKILRRPVKEDLEASLPTHTVTVSAFSQPSKDVPKGMSAAEEKPQFAFDRRPSQNSSQKQALLSLFGKKSIPPVEAPTEKSSEVPIPLKSPPMPTVISPISVGSPQIAPSAVPQVPASRIGSISPVATSESNRSKATSPVDKAFLLGYLEGVAKGKR</sequence>
<reference evidence="11 12" key="1">
    <citation type="submission" date="2017-10" db="EMBL/GenBank/DDBJ databases">
        <title>Comparative genomics in systemic dimorphic fungi from Ajellomycetaceae.</title>
        <authorList>
            <person name="Munoz J.F."/>
            <person name="Mcewen J.G."/>
            <person name="Clay O.K."/>
            <person name="Cuomo C.A."/>
        </authorList>
    </citation>
    <scope>NUCLEOTIDE SEQUENCE [LARGE SCALE GENOMIC DNA]</scope>
    <source>
        <strain evidence="11 12">UAMH7299</strain>
    </source>
</reference>
<dbReference type="SMART" id="SM01125">
    <property type="entry name" value="DCP2"/>
    <property type="match status" value="1"/>
</dbReference>
<protein>
    <recommendedName>
        <fullName evidence="10">Nudix hydrolase domain-containing protein</fullName>
    </recommendedName>
</protein>
<keyword evidence="4" id="KW-0963">Cytoplasm</keyword>
<gene>
    <name evidence="11" type="ORF">AJ80_03916</name>
</gene>
<dbReference type="InterPro" id="IPR020084">
    <property type="entry name" value="NUDIX_hydrolase_CS"/>
</dbReference>
<comment type="subcellular location">
    <subcellularLocation>
        <location evidence="2">Cytoplasm</location>
    </subcellularLocation>
</comment>
<dbReference type="InterPro" id="IPR015797">
    <property type="entry name" value="NUDIX_hydrolase-like_dom_sf"/>
</dbReference>
<keyword evidence="5" id="KW-0479">Metal-binding</keyword>
<feature type="region of interest" description="Disordered" evidence="9">
    <location>
        <begin position="826"/>
        <end position="845"/>
    </location>
</feature>
<comment type="similarity">
    <text evidence="3">Belongs to the Nudix hydrolase family. DCP2 subfamily.</text>
</comment>
<organism evidence="11 12">
    <name type="scientific">Polytolypa hystricis (strain UAMH7299)</name>
    <dbReference type="NCBI Taxonomy" id="1447883"/>
    <lineage>
        <taxon>Eukaryota</taxon>
        <taxon>Fungi</taxon>
        <taxon>Dikarya</taxon>
        <taxon>Ascomycota</taxon>
        <taxon>Pezizomycotina</taxon>
        <taxon>Eurotiomycetes</taxon>
        <taxon>Eurotiomycetidae</taxon>
        <taxon>Onygenales</taxon>
        <taxon>Onygenales incertae sedis</taxon>
        <taxon>Polytolypa</taxon>
    </lineage>
</organism>
<evidence type="ECO:0000256" key="9">
    <source>
        <dbReference type="SAM" id="MobiDB-lite"/>
    </source>
</evidence>
<dbReference type="PANTHER" id="PTHR23114">
    <property type="entry name" value="M7GPPPN-MRNA HYDROLASE"/>
    <property type="match status" value="1"/>
</dbReference>
<dbReference type="GO" id="GO:0000184">
    <property type="term" value="P:nuclear-transcribed mRNA catabolic process, nonsense-mediated decay"/>
    <property type="evidence" value="ECO:0007669"/>
    <property type="project" value="InterPro"/>
</dbReference>
<feature type="compositionally biased region" description="Pro residues" evidence="9">
    <location>
        <begin position="358"/>
        <end position="368"/>
    </location>
</feature>
<dbReference type="GO" id="GO:0140933">
    <property type="term" value="F:5'-(N(7)-methylguanosine 5'-triphospho)-[mRNA] hydrolase activity"/>
    <property type="evidence" value="ECO:0007669"/>
    <property type="project" value="InterPro"/>
</dbReference>
<dbReference type="InterPro" id="IPR044099">
    <property type="entry name" value="Dcp2_NUDIX"/>
</dbReference>
<evidence type="ECO:0000256" key="6">
    <source>
        <dbReference type="ARBA" id="ARBA00022801"/>
    </source>
</evidence>
<keyword evidence="6" id="KW-0378">Hydrolase</keyword>
<feature type="compositionally biased region" description="Basic and acidic residues" evidence="9">
    <location>
        <begin position="570"/>
        <end position="581"/>
    </location>
</feature>
<dbReference type="GO" id="GO:0000932">
    <property type="term" value="C:P-body"/>
    <property type="evidence" value="ECO:0007669"/>
    <property type="project" value="TreeGrafter"/>
</dbReference>
<dbReference type="PROSITE" id="PS00893">
    <property type="entry name" value="NUDIX_BOX"/>
    <property type="match status" value="1"/>
</dbReference>
<feature type="region of interest" description="Disordered" evidence="9">
    <location>
        <begin position="563"/>
        <end position="582"/>
    </location>
</feature>
<dbReference type="EMBL" id="PDNA01000047">
    <property type="protein sequence ID" value="PGH19416.1"/>
    <property type="molecule type" value="Genomic_DNA"/>
</dbReference>
<evidence type="ECO:0000256" key="5">
    <source>
        <dbReference type="ARBA" id="ARBA00022723"/>
    </source>
</evidence>
<accession>A0A2B7YD14</accession>
<evidence type="ECO:0000256" key="4">
    <source>
        <dbReference type="ARBA" id="ARBA00022490"/>
    </source>
</evidence>
<dbReference type="PANTHER" id="PTHR23114:SF17">
    <property type="entry name" value="M7GPPPN-MRNA HYDROLASE"/>
    <property type="match status" value="1"/>
</dbReference>
<dbReference type="SUPFAM" id="SSF140586">
    <property type="entry name" value="Dcp2 domain-like"/>
    <property type="match status" value="1"/>
</dbReference>
<dbReference type="PROSITE" id="PS51462">
    <property type="entry name" value="NUDIX"/>
    <property type="match status" value="1"/>
</dbReference>
<comment type="cofactor">
    <cofactor evidence="1">
        <name>Mn(2+)</name>
        <dbReference type="ChEBI" id="CHEBI:29035"/>
    </cofactor>
</comment>
<evidence type="ECO:0000256" key="3">
    <source>
        <dbReference type="ARBA" id="ARBA00005279"/>
    </source>
</evidence>
<feature type="region of interest" description="Disordered" evidence="9">
    <location>
        <begin position="597"/>
        <end position="616"/>
    </location>
</feature>
<keyword evidence="8" id="KW-0464">Manganese</keyword>
<dbReference type="Pfam" id="PF05026">
    <property type="entry name" value="DCP2"/>
    <property type="match status" value="1"/>
</dbReference>
<feature type="domain" description="Nudix hydrolase" evidence="10">
    <location>
        <begin position="90"/>
        <end position="224"/>
    </location>
</feature>
<dbReference type="GO" id="GO:0003723">
    <property type="term" value="F:RNA binding"/>
    <property type="evidence" value="ECO:0007669"/>
    <property type="project" value="UniProtKB-KW"/>
</dbReference>
<dbReference type="STRING" id="1447883.A0A2B7YD14"/>
<dbReference type="Gene3D" id="1.10.10.1050">
    <property type="entry name" value="Dcp2, box A domain"/>
    <property type="match status" value="1"/>
</dbReference>
<dbReference type="GO" id="GO:0000290">
    <property type="term" value="P:deadenylation-dependent decapping of nuclear-transcribed mRNA"/>
    <property type="evidence" value="ECO:0007669"/>
    <property type="project" value="InterPro"/>
</dbReference>
<dbReference type="FunFam" id="3.90.79.10:FF:000003">
    <property type="entry name" value="M7GpppN-mRNA hydrolase isoform 2"/>
    <property type="match status" value="1"/>
</dbReference>
<dbReference type="GO" id="GO:0030145">
    <property type="term" value="F:manganese ion binding"/>
    <property type="evidence" value="ECO:0007669"/>
    <property type="project" value="InterPro"/>
</dbReference>
<dbReference type="AlphaFoldDB" id="A0A2B7YD14"/>
<keyword evidence="12" id="KW-1185">Reference proteome</keyword>
<feature type="region of interest" description="Disordered" evidence="9">
    <location>
        <begin position="259"/>
        <end position="313"/>
    </location>
</feature>
<dbReference type="Pfam" id="PF00293">
    <property type="entry name" value="NUDIX"/>
    <property type="match status" value="1"/>
</dbReference>
<dbReference type="InterPro" id="IPR036189">
    <property type="entry name" value="DCP2_BoxA_sf"/>
</dbReference>
<feature type="region of interest" description="Disordered" evidence="9">
    <location>
        <begin position="353"/>
        <end position="375"/>
    </location>
</feature>
<dbReference type="InterPro" id="IPR007722">
    <property type="entry name" value="DCP2_BoxA"/>
</dbReference>
<evidence type="ECO:0000256" key="2">
    <source>
        <dbReference type="ARBA" id="ARBA00004496"/>
    </source>
</evidence>
<dbReference type="OrthoDB" id="18996at2759"/>
<comment type="caution">
    <text evidence="11">The sequence shown here is derived from an EMBL/GenBank/DDBJ whole genome shotgun (WGS) entry which is preliminary data.</text>
</comment>